<dbReference type="Proteomes" id="UP001058074">
    <property type="component" value="Unassembled WGS sequence"/>
</dbReference>
<comment type="caution">
    <text evidence="1">The sequence shown here is derived from an EMBL/GenBank/DDBJ whole genome shotgun (WGS) entry which is preliminary data.</text>
</comment>
<protein>
    <submittedName>
        <fullName evidence="1">Uncharacterized protein</fullName>
    </submittedName>
</protein>
<name>A0ACB5REX3_9CLOT</name>
<organism evidence="1 2">
    <name type="scientific">Inconstantimicrobium mannanitabidum</name>
    <dbReference type="NCBI Taxonomy" id="1604901"/>
    <lineage>
        <taxon>Bacteria</taxon>
        <taxon>Bacillati</taxon>
        <taxon>Bacillota</taxon>
        <taxon>Clostridia</taxon>
        <taxon>Eubacteriales</taxon>
        <taxon>Clostridiaceae</taxon>
        <taxon>Inconstantimicrobium</taxon>
    </lineage>
</organism>
<reference evidence="1" key="1">
    <citation type="journal article" date="2025" name="Int. J. Syst. Evol. Microbiol.">
        <title>Inconstantimicrobium mannanitabidum sp. nov., a novel member of the family Clostridiaceae isolated from anoxic soil under the treatment of reductive soil disinfestation.</title>
        <authorList>
            <person name="Ueki A."/>
            <person name="Tonouchi A."/>
            <person name="Honma S."/>
            <person name="Kaku N."/>
            <person name="Ueki K."/>
        </authorList>
    </citation>
    <scope>NUCLEOTIDE SEQUENCE</scope>
    <source>
        <strain evidence="1">TW13</strain>
    </source>
</reference>
<sequence>MNKKIGVVIITFLFISLVIVSVFGIKKSNELQNKDKQEYAEWLQKNIIDQKKSELGQAQKEVKEAEKEVKETAATEENLDFNQKLQKGKSINILVLGDGLALSQGKDTTDGSWDKNLVNLIKNTYKSDSQLKNLGEQGCTIIRGNEILASNDIHSFDLILTCFGQSDRNKGVTLQDFKQGYTDLIKNIKSKNSKAVIIPILPNTLNLESDYRNQILSVVKENTLIAADVKTAFLNTGNQSELTVGVLPNDNGYKIYTQVISEVIKQYTKTN</sequence>
<dbReference type="EMBL" id="BROD01000001">
    <property type="protein sequence ID" value="GKX67449.1"/>
    <property type="molecule type" value="Genomic_DNA"/>
</dbReference>
<gene>
    <name evidence="1" type="ORF">rsdtw13_27070</name>
</gene>
<proteinExistence type="predicted"/>
<evidence type="ECO:0000313" key="2">
    <source>
        <dbReference type="Proteomes" id="UP001058074"/>
    </source>
</evidence>
<accession>A0ACB5REX3</accession>
<evidence type="ECO:0000313" key="1">
    <source>
        <dbReference type="EMBL" id="GKX67449.1"/>
    </source>
</evidence>
<keyword evidence="2" id="KW-1185">Reference proteome</keyword>